<evidence type="ECO:0000256" key="1">
    <source>
        <dbReference type="SAM" id="Phobius"/>
    </source>
</evidence>
<proteinExistence type="predicted"/>
<sequence>MKMKYVTGMVTGALVGAVMAGVWLLRKTDSGSVYRLAWRQARHMTPKAWRAAKVGGRELFHMAKRRLS</sequence>
<keyword evidence="1" id="KW-1133">Transmembrane helix</keyword>
<organism evidence="2 3">
    <name type="scientific">Sulfobacillus benefaciens</name>
    <dbReference type="NCBI Taxonomy" id="453960"/>
    <lineage>
        <taxon>Bacteria</taxon>
        <taxon>Bacillati</taxon>
        <taxon>Bacillota</taxon>
        <taxon>Clostridia</taxon>
        <taxon>Eubacteriales</taxon>
        <taxon>Clostridiales Family XVII. Incertae Sedis</taxon>
        <taxon>Sulfobacillus</taxon>
    </lineage>
</organism>
<dbReference type="AlphaFoldDB" id="A0A2T2WX54"/>
<reference evidence="2 3" key="1">
    <citation type="journal article" date="2014" name="BMC Genomics">
        <title>Comparison of environmental and isolate Sulfobacillus genomes reveals diverse carbon, sulfur, nitrogen, and hydrogen metabolisms.</title>
        <authorList>
            <person name="Justice N.B."/>
            <person name="Norman A."/>
            <person name="Brown C.T."/>
            <person name="Singh A."/>
            <person name="Thomas B.C."/>
            <person name="Banfield J.F."/>
        </authorList>
    </citation>
    <scope>NUCLEOTIDE SEQUENCE [LARGE SCALE GENOMIC DNA]</scope>
    <source>
        <strain evidence="2">AMDSBA1</strain>
    </source>
</reference>
<feature type="transmembrane region" description="Helical" evidence="1">
    <location>
        <begin position="6"/>
        <end position="25"/>
    </location>
</feature>
<gene>
    <name evidence="2" type="ORF">C7B43_13035</name>
</gene>
<protein>
    <submittedName>
        <fullName evidence="2">Uncharacterized protein</fullName>
    </submittedName>
</protein>
<keyword evidence="1" id="KW-0812">Transmembrane</keyword>
<keyword evidence="1" id="KW-0472">Membrane</keyword>
<dbReference type="Proteomes" id="UP000242699">
    <property type="component" value="Unassembled WGS sequence"/>
</dbReference>
<accession>A0A2T2WX54</accession>
<comment type="caution">
    <text evidence="2">The sequence shown here is derived from an EMBL/GenBank/DDBJ whole genome shotgun (WGS) entry which is preliminary data.</text>
</comment>
<evidence type="ECO:0000313" key="2">
    <source>
        <dbReference type="EMBL" id="PSR26814.1"/>
    </source>
</evidence>
<evidence type="ECO:0000313" key="3">
    <source>
        <dbReference type="Proteomes" id="UP000242699"/>
    </source>
</evidence>
<name>A0A2T2WX54_9FIRM</name>
<dbReference type="EMBL" id="PXYT01000032">
    <property type="protein sequence ID" value="PSR26814.1"/>
    <property type="molecule type" value="Genomic_DNA"/>
</dbReference>